<reference evidence="1 2" key="1">
    <citation type="journal article" date="2015" name="Nature">
        <title>rRNA introns, odd ribosomes, and small enigmatic genomes across a large radiation of phyla.</title>
        <authorList>
            <person name="Brown C.T."/>
            <person name="Hug L.A."/>
            <person name="Thomas B.C."/>
            <person name="Sharon I."/>
            <person name="Castelle C.J."/>
            <person name="Singh A."/>
            <person name="Wilkins M.J."/>
            <person name="Williams K.H."/>
            <person name="Banfield J.F."/>
        </authorList>
    </citation>
    <scope>NUCLEOTIDE SEQUENCE [LARGE SCALE GENOMIC DNA]</scope>
</reference>
<dbReference type="EMBL" id="LCBY01000058">
    <property type="protein sequence ID" value="KKS20607.1"/>
    <property type="molecule type" value="Genomic_DNA"/>
</dbReference>
<dbReference type="Proteomes" id="UP000034371">
    <property type="component" value="Unassembled WGS sequence"/>
</dbReference>
<evidence type="ECO:0000313" key="1">
    <source>
        <dbReference type="EMBL" id="KKS20607.1"/>
    </source>
</evidence>
<name>A0A0G0X899_9BACT</name>
<dbReference type="AlphaFoldDB" id="A0A0G0X899"/>
<evidence type="ECO:0000313" key="2">
    <source>
        <dbReference type="Proteomes" id="UP000034371"/>
    </source>
</evidence>
<protein>
    <submittedName>
        <fullName evidence="1">Uncharacterized protein</fullName>
    </submittedName>
</protein>
<proteinExistence type="predicted"/>
<comment type="caution">
    <text evidence="1">The sequence shown here is derived from an EMBL/GenBank/DDBJ whole genome shotgun (WGS) entry which is preliminary data.</text>
</comment>
<sequence length="159" mass="17540">MLPKFMNKNLLIGGGIVVLILSGFFVFRMISSGEIAEEEITPTPTPTPAYQEVDDSVEAEITMQPNGKNVDITITGLDGRFESMEYELSYDTDKGPKGVIGKMPLKAGQDSVEREERLGTCSTGGKCTDHTGVENFKLVVKFYTADDEVFILEKDFEEV</sequence>
<accession>A0A0G0X899</accession>
<gene>
    <name evidence="1" type="ORF">UU78_C0058G0005</name>
</gene>
<organism evidence="1 2">
    <name type="scientific">Candidatus Roizmanbacteria bacterium GW2011_GWC2_41_7</name>
    <dbReference type="NCBI Taxonomy" id="1618487"/>
    <lineage>
        <taxon>Bacteria</taxon>
        <taxon>Candidatus Roizmaniibacteriota</taxon>
    </lineage>
</organism>